<reference evidence="2" key="1">
    <citation type="submission" date="2023-11" db="EMBL/GenBank/DDBJ databases">
        <title>Genome assemblies of two species of porcelain crab, Petrolisthes cinctipes and Petrolisthes manimaculis (Anomura: Porcellanidae).</title>
        <authorList>
            <person name="Angst P."/>
        </authorList>
    </citation>
    <scope>NUCLEOTIDE SEQUENCE</scope>
    <source>
        <strain evidence="2">PB745_02</strain>
        <tissue evidence="2">Gill</tissue>
    </source>
</reference>
<evidence type="ECO:0000313" key="2">
    <source>
        <dbReference type="EMBL" id="KAK4306187.1"/>
    </source>
</evidence>
<protein>
    <recommendedName>
        <fullName evidence="1">Mutator-like transposase domain-containing protein</fullName>
    </recommendedName>
</protein>
<name>A0AAE1PFH7_9EUCA</name>
<organism evidence="2 3">
    <name type="scientific">Petrolisthes manimaculis</name>
    <dbReference type="NCBI Taxonomy" id="1843537"/>
    <lineage>
        <taxon>Eukaryota</taxon>
        <taxon>Metazoa</taxon>
        <taxon>Ecdysozoa</taxon>
        <taxon>Arthropoda</taxon>
        <taxon>Crustacea</taxon>
        <taxon>Multicrustacea</taxon>
        <taxon>Malacostraca</taxon>
        <taxon>Eumalacostraca</taxon>
        <taxon>Eucarida</taxon>
        <taxon>Decapoda</taxon>
        <taxon>Pleocyemata</taxon>
        <taxon>Anomura</taxon>
        <taxon>Galatheoidea</taxon>
        <taxon>Porcellanidae</taxon>
        <taxon>Petrolisthes</taxon>
    </lineage>
</organism>
<dbReference type="AlphaFoldDB" id="A0AAE1PFH7"/>
<evidence type="ECO:0000259" key="1">
    <source>
        <dbReference type="Pfam" id="PF20700"/>
    </source>
</evidence>
<dbReference type="Proteomes" id="UP001292094">
    <property type="component" value="Unassembled WGS sequence"/>
</dbReference>
<feature type="domain" description="Mutator-like transposase" evidence="1">
    <location>
        <begin position="6"/>
        <end position="121"/>
    </location>
</feature>
<gene>
    <name evidence="2" type="ORF">Pmani_021962</name>
</gene>
<comment type="caution">
    <text evidence="2">The sequence shown here is derived from an EMBL/GenBank/DDBJ whole genome shotgun (WGS) entry which is preliminary data.</text>
</comment>
<evidence type="ECO:0000313" key="3">
    <source>
        <dbReference type="Proteomes" id="UP001292094"/>
    </source>
</evidence>
<dbReference type="EMBL" id="JAWZYT010002164">
    <property type="protein sequence ID" value="KAK4306187.1"/>
    <property type="molecule type" value="Genomic_DNA"/>
</dbReference>
<proteinExistence type="predicted"/>
<keyword evidence="3" id="KW-1185">Reference proteome</keyword>
<dbReference type="Pfam" id="PF20700">
    <property type="entry name" value="Mutator"/>
    <property type="match status" value="1"/>
</dbReference>
<sequence>METVFEMKIMTSNRFFYIAREIEAKGIQDDEVSLRRARELVHEYGENEQPGSPEVKNITVTCDGSWSKRGFVAKFCVVSVIHFDTGLVVDYQVLSKYCRICDKNKNTEGDWYAAHQPQCKKL</sequence>
<accession>A0AAE1PFH7</accession>
<dbReference type="InterPro" id="IPR049012">
    <property type="entry name" value="Mutator_transp_dom"/>
</dbReference>